<keyword evidence="3" id="KW-1185">Reference proteome</keyword>
<keyword evidence="1" id="KW-1133">Transmembrane helix</keyword>
<dbReference type="Pfam" id="PF06651">
    <property type="entry name" value="DUF1163"/>
    <property type="match status" value="1"/>
</dbReference>
<reference evidence="2 3" key="1">
    <citation type="submission" date="2024-04" db="EMBL/GenBank/DDBJ databases">
        <title>Genome assembly C_amara_ONT_v2.</title>
        <authorList>
            <person name="Yant L."/>
            <person name="Moore C."/>
            <person name="Slenker M."/>
        </authorList>
    </citation>
    <scope>NUCLEOTIDE SEQUENCE [LARGE SCALE GENOMIC DNA]</scope>
    <source>
        <tissue evidence="2">Leaf</tissue>
    </source>
</reference>
<name>A0ABD0YZB7_CARAN</name>
<dbReference type="InterPro" id="IPR009544">
    <property type="entry name" value="DUF1163"/>
</dbReference>
<dbReference type="PANTHER" id="PTHR31125">
    <property type="entry name" value="F20P5.22 PROTEIN-RELATED"/>
    <property type="match status" value="1"/>
</dbReference>
<gene>
    <name evidence="2" type="ORF">V5N11_005675</name>
</gene>
<dbReference type="PANTHER" id="PTHR31125:SF8">
    <property type="entry name" value="F20P5.22 PROTEIN"/>
    <property type="match status" value="1"/>
</dbReference>
<dbReference type="EMBL" id="JBANAX010000940">
    <property type="protein sequence ID" value="KAL1187804.1"/>
    <property type="molecule type" value="Genomic_DNA"/>
</dbReference>
<sequence length="195" mass="21991">MAKDETTTEDKQGYVFFFSVCLFFIGCLMIVSLSVSEPQVPNIELASMDFKVLNITQNGLSAKWDMSIRISYNLPGHFICRQGDLQASLLYKNVTLATSSSQKYYDLRYNIPQILKVSAVVSEEDIIGGLIGKYFIKDVKERKEIQFGTQFFLTDCRQDTTGVMSYACDEATLRFEPGSDMKATVFGNHPTCTNF</sequence>
<evidence type="ECO:0000313" key="2">
    <source>
        <dbReference type="EMBL" id="KAL1187804.1"/>
    </source>
</evidence>
<organism evidence="2 3">
    <name type="scientific">Cardamine amara subsp. amara</name>
    <dbReference type="NCBI Taxonomy" id="228776"/>
    <lineage>
        <taxon>Eukaryota</taxon>
        <taxon>Viridiplantae</taxon>
        <taxon>Streptophyta</taxon>
        <taxon>Embryophyta</taxon>
        <taxon>Tracheophyta</taxon>
        <taxon>Spermatophyta</taxon>
        <taxon>Magnoliopsida</taxon>
        <taxon>eudicotyledons</taxon>
        <taxon>Gunneridae</taxon>
        <taxon>Pentapetalae</taxon>
        <taxon>rosids</taxon>
        <taxon>malvids</taxon>
        <taxon>Brassicales</taxon>
        <taxon>Brassicaceae</taxon>
        <taxon>Cardamineae</taxon>
        <taxon>Cardamine</taxon>
    </lineage>
</organism>
<keyword evidence="1" id="KW-0472">Membrane</keyword>
<evidence type="ECO:0000313" key="3">
    <source>
        <dbReference type="Proteomes" id="UP001558713"/>
    </source>
</evidence>
<dbReference type="AlphaFoldDB" id="A0ABD0YZB7"/>
<protein>
    <submittedName>
        <fullName evidence="2">Uncharacterized protein</fullName>
    </submittedName>
</protein>
<feature type="transmembrane region" description="Helical" evidence="1">
    <location>
        <begin position="12"/>
        <end position="35"/>
    </location>
</feature>
<accession>A0ABD0YZB7</accession>
<keyword evidence="1" id="KW-0812">Transmembrane</keyword>
<dbReference type="PROSITE" id="PS51257">
    <property type="entry name" value="PROKAR_LIPOPROTEIN"/>
    <property type="match status" value="1"/>
</dbReference>
<comment type="caution">
    <text evidence="2">The sequence shown here is derived from an EMBL/GenBank/DDBJ whole genome shotgun (WGS) entry which is preliminary data.</text>
</comment>
<proteinExistence type="predicted"/>
<evidence type="ECO:0000256" key="1">
    <source>
        <dbReference type="SAM" id="Phobius"/>
    </source>
</evidence>
<dbReference type="Proteomes" id="UP001558713">
    <property type="component" value="Unassembled WGS sequence"/>
</dbReference>